<proteinExistence type="predicted"/>
<dbReference type="Proteomes" id="UP000265520">
    <property type="component" value="Unassembled WGS sequence"/>
</dbReference>
<dbReference type="InterPro" id="IPR013103">
    <property type="entry name" value="RVT_2"/>
</dbReference>
<comment type="caution">
    <text evidence="2">The sequence shown here is derived from an EMBL/GenBank/DDBJ whole genome shotgun (WGS) entry which is preliminary data.</text>
</comment>
<feature type="domain" description="Reverse transcriptase Ty1/copia-type" evidence="1">
    <location>
        <begin position="20"/>
        <end position="80"/>
    </location>
</feature>
<sequence length="81" mass="9128">MVLTSLKYLHQLLDGIQSGLFLQIAASQGWNVYQLDVKNVFLHGELAENVYVDQPPGYNKEMGKVYKLKKALYGLKQAPMA</sequence>
<name>A0A392RJ95_9FABA</name>
<evidence type="ECO:0000313" key="2">
    <source>
        <dbReference type="EMBL" id="MCI35896.1"/>
    </source>
</evidence>
<reference evidence="2 3" key="1">
    <citation type="journal article" date="2018" name="Front. Plant Sci.">
        <title>Red Clover (Trifolium pratense) and Zigzag Clover (T. medium) - A Picture of Genomic Similarities and Differences.</title>
        <authorList>
            <person name="Dluhosova J."/>
            <person name="Istvanek J."/>
            <person name="Nedelnik J."/>
            <person name="Repkova J."/>
        </authorList>
    </citation>
    <scope>NUCLEOTIDE SEQUENCE [LARGE SCALE GENOMIC DNA]</scope>
    <source>
        <strain evidence="3">cv. 10/8</strain>
        <tissue evidence="2">Leaf</tissue>
    </source>
</reference>
<dbReference type="Pfam" id="PF07727">
    <property type="entry name" value="RVT_2"/>
    <property type="match status" value="1"/>
</dbReference>
<evidence type="ECO:0000313" key="3">
    <source>
        <dbReference type="Proteomes" id="UP000265520"/>
    </source>
</evidence>
<keyword evidence="3" id="KW-1185">Reference proteome</keyword>
<evidence type="ECO:0000259" key="1">
    <source>
        <dbReference type="Pfam" id="PF07727"/>
    </source>
</evidence>
<protein>
    <recommendedName>
        <fullName evidence="1">Reverse transcriptase Ty1/copia-type domain-containing protein</fullName>
    </recommendedName>
</protein>
<feature type="non-terminal residue" evidence="2">
    <location>
        <position position="81"/>
    </location>
</feature>
<organism evidence="2 3">
    <name type="scientific">Trifolium medium</name>
    <dbReference type="NCBI Taxonomy" id="97028"/>
    <lineage>
        <taxon>Eukaryota</taxon>
        <taxon>Viridiplantae</taxon>
        <taxon>Streptophyta</taxon>
        <taxon>Embryophyta</taxon>
        <taxon>Tracheophyta</taxon>
        <taxon>Spermatophyta</taxon>
        <taxon>Magnoliopsida</taxon>
        <taxon>eudicotyledons</taxon>
        <taxon>Gunneridae</taxon>
        <taxon>Pentapetalae</taxon>
        <taxon>rosids</taxon>
        <taxon>fabids</taxon>
        <taxon>Fabales</taxon>
        <taxon>Fabaceae</taxon>
        <taxon>Papilionoideae</taxon>
        <taxon>50 kb inversion clade</taxon>
        <taxon>NPAAA clade</taxon>
        <taxon>Hologalegina</taxon>
        <taxon>IRL clade</taxon>
        <taxon>Trifolieae</taxon>
        <taxon>Trifolium</taxon>
    </lineage>
</organism>
<dbReference type="AlphaFoldDB" id="A0A392RJ95"/>
<accession>A0A392RJ95</accession>
<dbReference type="EMBL" id="LXQA010228149">
    <property type="protein sequence ID" value="MCI35896.1"/>
    <property type="molecule type" value="Genomic_DNA"/>
</dbReference>